<name>G3AFD7_SPAPN</name>
<feature type="transmembrane region" description="Helical" evidence="6">
    <location>
        <begin position="170"/>
        <end position="191"/>
    </location>
</feature>
<dbReference type="OMA" id="MPVYYSH"/>
<keyword evidence="2 5" id="KW-0812">Transmembrane</keyword>
<dbReference type="STRING" id="619300.G3AFD7"/>
<dbReference type="PANTHER" id="PTHR13439:SF0">
    <property type="entry name" value="TOPOISOMERASE I DAMAGE AFFECTED PROTEIN 4"/>
    <property type="match status" value="1"/>
</dbReference>
<comment type="subcellular location">
    <subcellularLocation>
        <location evidence="1">Membrane</location>
        <topology evidence="1">Multi-pass membrane protein</topology>
    </subcellularLocation>
</comment>
<proteinExistence type="predicted"/>
<evidence type="ECO:0000256" key="2">
    <source>
        <dbReference type="ARBA" id="ARBA00022692"/>
    </source>
</evidence>
<dbReference type="EMBL" id="GL996499">
    <property type="protein sequence ID" value="EGW34926.1"/>
    <property type="molecule type" value="Genomic_DNA"/>
</dbReference>
<evidence type="ECO:0000256" key="4">
    <source>
        <dbReference type="ARBA" id="ARBA00023136"/>
    </source>
</evidence>
<dbReference type="InParanoid" id="G3AFD7"/>
<evidence type="ECO:0000256" key="6">
    <source>
        <dbReference type="SAM" id="Phobius"/>
    </source>
</evidence>
<dbReference type="RefSeq" id="XP_007372338.1">
    <property type="nucleotide sequence ID" value="XM_007372276.1"/>
</dbReference>
<dbReference type="GO" id="GO:0016020">
    <property type="term" value="C:membrane"/>
    <property type="evidence" value="ECO:0007669"/>
    <property type="project" value="UniProtKB-SubCell"/>
</dbReference>
<feature type="transmembrane region" description="Helical" evidence="6">
    <location>
        <begin position="143"/>
        <end position="164"/>
    </location>
</feature>
<dbReference type="Pfam" id="PF03798">
    <property type="entry name" value="TRAM_LAG1_CLN8"/>
    <property type="match status" value="1"/>
</dbReference>
<dbReference type="GeneID" id="18869668"/>
<accession>G3AFD7</accession>
<gene>
    <name evidence="8" type="ORF">SPAPADRAFT_132553</name>
</gene>
<feature type="transmembrane region" description="Helical" evidence="6">
    <location>
        <begin position="203"/>
        <end position="230"/>
    </location>
</feature>
<feature type="transmembrane region" description="Helical" evidence="6">
    <location>
        <begin position="77"/>
        <end position="96"/>
    </location>
</feature>
<evidence type="ECO:0000259" key="7">
    <source>
        <dbReference type="PROSITE" id="PS50922"/>
    </source>
</evidence>
<feature type="domain" description="TLC" evidence="7">
    <location>
        <begin position="70"/>
        <end position="275"/>
    </location>
</feature>
<organism evidence="9">
    <name type="scientific">Spathaspora passalidarum (strain NRRL Y-27907 / 11-Y1)</name>
    <dbReference type="NCBI Taxonomy" id="619300"/>
    <lineage>
        <taxon>Eukaryota</taxon>
        <taxon>Fungi</taxon>
        <taxon>Dikarya</taxon>
        <taxon>Ascomycota</taxon>
        <taxon>Saccharomycotina</taxon>
        <taxon>Pichiomycetes</taxon>
        <taxon>Debaryomycetaceae</taxon>
        <taxon>Spathaspora</taxon>
    </lineage>
</organism>
<dbReference type="InterPro" id="IPR006634">
    <property type="entry name" value="TLC-dom"/>
</dbReference>
<keyword evidence="4 5" id="KW-0472">Membrane</keyword>
<dbReference type="eggNOG" id="KOG4561">
    <property type="taxonomic scope" value="Eukaryota"/>
</dbReference>
<evidence type="ECO:0000313" key="8">
    <source>
        <dbReference type="EMBL" id="EGW34926.1"/>
    </source>
</evidence>
<dbReference type="KEGG" id="spaa:SPAPADRAFT_132553"/>
<keyword evidence="9" id="KW-1185">Reference proteome</keyword>
<evidence type="ECO:0000256" key="3">
    <source>
        <dbReference type="ARBA" id="ARBA00022989"/>
    </source>
</evidence>
<evidence type="ECO:0000313" key="9">
    <source>
        <dbReference type="Proteomes" id="UP000000709"/>
    </source>
</evidence>
<dbReference type="Proteomes" id="UP000000709">
    <property type="component" value="Unassembled WGS sequence"/>
</dbReference>
<dbReference type="SMART" id="SM00724">
    <property type="entry name" value="TLC"/>
    <property type="match status" value="1"/>
</dbReference>
<dbReference type="GO" id="GO:0055088">
    <property type="term" value="P:lipid homeostasis"/>
    <property type="evidence" value="ECO:0007669"/>
    <property type="project" value="TreeGrafter"/>
</dbReference>
<evidence type="ECO:0000256" key="5">
    <source>
        <dbReference type="PROSITE-ProRule" id="PRU00205"/>
    </source>
</evidence>
<dbReference type="FunCoup" id="G3AFD7">
    <property type="interactions" value="92"/>
</dbReference>
<dbReference type="PROSITE" id="PS50922">
    <property type="entry name" value="TLC"/>
    <property type="match status" value="1"/>
</dbReference>
<keyword evidence="3 6" id="KW-1133">Transmembrane helix</keyword>
<dbReference type="OrthoDB" id="10266980at2759"/>
<dbReference type="GO" id="GO:0005783">
    <property type="term" value="C:endoplasmic reticulum"/>
    <property type="evidence" value="ECO:0007669"/>
    <property type="project" value="TreeGrafter"/>
</dbReference>
<feature type="transmembrane region" description="Helical" evidence="6">
    <location>
        <begin position="116"/>
        <end position="136"/>
    </location>
</feature>
<reference evidence="8 9" key="1">
    <citation type="journal article" date="2011" name="Proc. Natl. Acad. Sci. U.S.A.">
        <title>Comparative genomics of xylose-fermenting fungi for enhanced biofuel production.</title>
        <authorList>
            <person name="Wohlbach D.J."/>
            <person name="Kuo A."/>
            <person name="Sato T.K."/>
            <person name="Potts K.M."/>
            <person name="Salamov A.A."/>
            <person name="LaButti K.M."/>
            <person name="Sun H."/>
            <person name="Clum A."/>
            <person name="Pangilinan J.L."/>
            <person name="Lindquist E.A."/>
            <person name="Lucas S."/>
            <person name="Lapidus A."/>
            <person name="Jin M."/>
            <person name="Gunawan C."/>
            <person name="Balan V."/>
            <person name="Dale B.E."/>
            <person name="Jeffries T.W."/>
            <person name="Zinkel R."/>
            <person name="Barry K.W."/>
            <person name="Grigoriev I.V."/>
            <person name="Gasch A.P."/>
        </authorList>
    </citation>
    <scope>NUCLEOTIDE SEQUENCE [LARGE SCALE GENOMIC DNA]</scope>
    <source>
        <strain evidence="9">NRRL Y-27907 / 11-Y1</strain>
    </source>
</reference>
<sequence>MSFITKYFPTDITEDPFAKYRPFPANPQSNLAAHWHEILASFLFYLIVQELSGPIFSRVMGPTYTKLPKRTKVNFDVHVASMVQCVVSFVLLVAHFNNEHFLNREQDPVNSLVGTTPFGCMVCSVTVGYFLWDIYVCTRYYRLFGLGFLFHGFAAAYAMGAGLLPYCQPWAGAFLTFELSTPFVNLNWFASKLPAGTFNERTIIINGLCLIISFFLVRIVWGFYAVYLLACDMLATWHLVPAFLPVSILALNFSLDTLNVFWLSKMIRIAIKKASGKESTRQAAHDAEKIE</sequence>
<protein>
    <recommendedName>
        <fullName evidence="7">TLC domain-containing protein</fullName>
    </recommendedName>
</protein>
<dbReference type="HOGENOM" id="CLU_034597_0_1_1"/>
<evidence type="ECO:0000256" key="1">
    <source>
        <dbReference type="ARBA" id="ARBA00004141"/>
    </source>
</evidence>
<dbReference type="PANTHER" id="PTHR13439">
    <property type="entry name" value="CT120 PROTEIN"/>
    <property type="match status" value="1"/>
</dbReference>
<feature type="transmembrane region" description="Helical" evidence="6">
    <location>
        <begin position="242"/>
        <end position="263"/>
    </location>
</feature>
<dbReference type="InterPro" id="IPR050846">
    <property type="entry name" value="TLCD"/>
</dbReference>
<dbReference type="AlphaFoldDB" id="G3AFD7"/>